<protein>
    <submittedName>
        <fullName evidence="1">Uncharacterized protein</fullName>
    </submittedName>
</protein>
<dbReference type="KEGG" id="hcz:G9Q37_13465"/>
<dbReference type="EMBL" id="CP049989">
    <property type="protein sequence ID" value="QIM54782.1"/>
    <property type="molecule type" value="Genomic_DNA"/>
</dbReference>
<proteinExistence type="predicted"/>
<evidence type="ECO:0000313" key="2">
    <source>
        <dbReference type="Proteomes" id="UP000503162"/>
    </source>
</evidence>
<name>A0A6G8INI9_9BURK</name>
<organism evidence="1 2">
    <name type="scientific">Hydrogenophaga crocea</name>
    <dbReference type="NCBI Taxonomy" id="2716225"/>
    <lineage>
        <taxon>Bacteria</taxon>
        <taxon>Pseudomonadati</taxon>
        <taxon>Pseudomonadota</taxon>
        <taxon>Betaproteobacteria</taxon>
        <taxon>Burkholderiales</taxon>
        <taxon>Comamonadaceae</taxon>
        <taxon>Hydrogenophaga</taxon>
    </lineage>
</organism>
<keyword evidence="2" id="KW-1185">Reference proteome</keyword>
<gene>
    <name evidence="1" type="ORF">G9Q37_13465</name>
</gene>
<sequence length="132" mass="13239">MNGPRSAFAVIALRVIDSITQLQPADAGCIALSGSHGGLSSSRYAIAARPLLSVFNDAGVGKDAAGIAGLAELQAAGLAACAVSHTSARIGQADSTLADGVVSHANAAARELGIETGVALRGQIEQLRRRHA</sequence>
<accession>A0A6G8INI9</accession>
<evidence type="ECO:0000313" key="1">
    <source>
        <dbReference type="EMBL" id="QIM54782.1"/>
    </source>
</evidence>
<dbReference type="AlphaFoldDB" id="A0A6G8INI9"/>
<dbReference type="Proteomes" id="UP000503162">
    <property type="component" value="Chromosome"/>
</dbReference>
<reference evidence="1 2" key="1">
    <citation type="submission" date="2020-03" db="EMBL/GenBank/DDBJ databases">
        <title>Hydrogenophaga sp. nov. isolated from cyanobacterial mat.</title>
        <authorList>
            <person name="Thorat V."/>
            <person name="Kirdat K."/>
            <person name="Tiwarekar B."/>
            <person name="Costa E.D."/>
            <person name="Yadav A."/>
        </authorList>
    </citation>
    <scope>NUCLEOTIDE SEQUENCE [LARGE SCALE GENOMIC DNA]</scope>
    <source>
        <strain evidence="1 2">BA0156</strain>
    </source>
</reference>